<evidence type="ECO:0000256" key="1">
    <source>
        <dbReference type="ARBA" id="ARBA00012417"/>
    </source>
</evidence>
<dbReference type="SUPFAM" id="SSF160975">
    <property type="entry name" value="AF1531-like"/>
    <property type="match status" value="1"/>
</dbReference>
<evidence type="ECO:0000313" key="11">
    <source>
        <dbReference type="Proteomes" id="UP000478052"/>
    </source>
</evidence>
<evidence type="ECO:0000259" key="9">
    <source>
        <dbReference type="Pfam" id="PF17657"/>
    </source>
</evidence>
<dbReference type="EMBL" id="VUJU01010134">
    <property type="protein sequence ID" value="KAF0715671.1"/>
    <property type="molecule type" value="Genomic_DNA"/>
</dbReference>
<dbReference type="Pfam" id="PF17657">
    <property type="entry name" value="DNA_pol3_finger"/>
    <property type="match status" value="1"/>
</dbReference>
<dbReference type="AlphaFoldDB" id="A0A6G0VZK5"/>
<name>A0A6G0VZK5_APHCR</name>
<dbReference type="Pfam" id="PF07733">
    <property type="entry name" value="DNA_pol3_alpha"/>
    <property type="match status" value="1"/>
</dbReference>
<dbReference type="CDD" id="cd04485">
    <property type="entry name" value="DnaE_OBF"/>
    <property type="match status" value="1"/>
</dbReference>
<dbReference type="InterPro" id="IPR041931">
    <property type="entry name" value="DNA_pol3_alpha_thumb_dom"/>
</dbReference>
<proteinExistence type="predicted"/>
<dbReference type="InterPro" id="IPR004805">
    <property type="entry name" value="DnaE2/DnaE/PolC"/>
</dbReference>
<dbReference type="EC" id="2.7.7.7" evidence="1"/>
<comment type="catalytic activity">
    <reaction evidence="6">
        <text>DNA(n) + a 2'-deoxyribonucleoside 5'-triphosphate = DNA(n+1) + diphosphate</text>
        <dbReference type="Rhea" id="RHEA:22508"/>
        <dbReference type="Rhea" id="RHEA-COMP:17339"/>
        <dbReference type="Rhea" id="RHEA-COMP:17340"/>
        <dbReference type="ChEBI" id="CHEBI:33019"/>
        <dbReference type="ChEBI" id="CHEBI:61560"/>
        <dbReference type="ChEBI" id="CHEBI:173112"/>
        <dbReference type="EC" id="2.7.7.7"/>
    </reaction>
</comment>
<dbReference type="PANTHER" id="PTHR32294:SF0">
    <property type="entry name" value="DNA POLYMERASE III SUBUNIT ALPHA"/>
    <property type="match status" value="1"/>
</dbReference>
<dbReference type="InterPro" id="IPR040982">
    <property type="entry name" value="DNA_pol3_finger"/>
</dbReference>
<keyword evidence="4" id="KW-0235">DNA replication</keyword>
<accession>A0A6G0VZK5</accession>
<gene>
    <name evidence="10" type="ORF">FWK35_00034893</name>
</gene>
<keyword evidence="11" id="KW-1185">Reference proteome</keyword>
<feature type="domain" description="DNA polymerase helix-hairpin-helix motif" evidence="8">
    <location>
        <begin position="345"/>
        <end position="432"/>
    </location>
</feature>
<keyword evidence="2" id="KW-0808">Transferase</keyword>
<dbReference type="PANTHER" id="PTHR32294">
    <property type="entry name" value="DNA POLYMERASE III SUBUNIT ALPHA"/>
    <property type="match status" value="1"/>
</dbReference>
<protein>
    <recommendedName>
        <fullName evidence="1">DNA-directed DNA polymerase</fullName>
        <ecNumber evidence="1">2.7.7.7</ecNumber>
    </recommendedName>
</protein>
<dbReference type="NCBIfam" id="TIGR00594">
    <property type="entry name" value="polc"/>
    <property type="match status" value="1"/>
</dbReference>
<dbReference type="InterPro" id="IPR011708">
    <property type="entry name" value="DNA_pol3_alpha_NTPase_dom"/>
</dbReference>
<reference evidence="10 11" key="1">
    <citation type="submission" date="2019-08" db="EMBL/GenBank/DDBJ databases">
        <title>Whole genome of Aphis craccivora.</title>
        <authorList>
            <person name="Voronova N.V."/>
            <person name="Shulinski R.S."/>
            <person name="Bandarenka Y.V."/>
            <person name="Zhorov D.G."/>
            <person name="Warner D."/>
        </authorList>
    </citation>
    <scope>NUCLEOTIDE SEQUENCE [LARGE SCALE GENOMIC DNA]</scope>
    <source>
        <strain evidence="10">180601</strain>
        <tissue evidence="10">Whole Body</tissue>
    </source>
</reference>
<dbReference type="Pfam" id="PF14579">
    <property type="entry name" value="HHH_6"/>
    <property type="match status" value="1"/>
</dbReference>
<evidence type="ECO:0000259" key="8">
    <source>
        <dbReference type="Pfam" id="PF14579"/>
    </source>
</evidence>
<evidence type="ECO:0000256" key="2">
    <source>
        <dbReference type="ARBA" id="ARBA00022679"/>
    </source>
</evidence>
<evidence type="ECO:0000313" key="10">
    <source>
        <dbReference type="EMBL" id="KAF0715671.1"/>
    </source>
</evidence>
<organism evidence="10 11">
    <name type="scientific">Aphis craccivora</name>
    <name type="common">Cowpea aphid</name>
    <dbReference type="NCBI Taxonomy" id="307492"/>
    <lineage>
        <taxon>Eukaryota</taxon>
        <taxon>Metazoa</taxon>
        <taxon>Ecdysozoa</taxon>
        <taxon>Arthropoda</taxon>
        <taxon>Hexapoda</taxon>
        <taxon>Insecta</taxon>
        <taxon>Pterygota</taxon>
        <taxon>Neoptera</taxon>
        <taxon>Paraneoptera</taxon>
        <taxon>Hemiptera</taxon>
        <taxon>Sternorrhyncha</taxon>
        <taxon>Aphidomorpha</taxon>
        <taxon>Aphidoidea</taxon>
        <taxon>Aphididae</taxon>
        <taxon>Aphidini</taxon>
        <taxon>Aphis</taxon>
        <taxon>Aphis</taxon>
    </lineage>
</organism>
<feature type="domain" description="Bacterial DNA polymerase III alpha subunit NTPase" evidence="7">
    <location>
        <begin position="3"/>
        <end position="95"/>
    </location>
</feature>
<dbReference type="GO" id="GO:0008408">
    <property type="term" value="F:3'-5' exonuclease activity"/>
    <property type="evidence" value="ECO:0007669"/>
    <property type="project" value="InterPro"/>
</dbReference>
<dbReference type="InterPro" id="IPR029460">
    <property type="entry name" value="DNAPol_HHH"/>
</dbReference>
<comment type="caution">
    <text evidence="10">The sequence shown here is derived from an EMBL/GenBank/DDBJ whole genome shotgun (WGS) entry which is preliminary data.</text>
</comment>
<evidence type="ECO:0000259" key="7">
    <source>
        <dbReference type="Pfam" id="PF07733"/>
    </source>
</evidence>
<keyword evidence="5" id="KW-0239">DNA-directed DNA polymerase</keyword>
<evidence type="ECO:0000256" key="3">
    <source>
        <dbReference type="ARBA" id="ARBA00022695"/>
    </source>
</evidence>
<evidence type="ECO:0000256" key="4">
    <source>
        <dbReference type="ARBA" id="ARBA00022705"/>
    </source>
</evidence>
<sequence length="665" mass="76699">PLDPGITLNEAFSKKSELYNLYKNDEDVKKLIDISKKLEGVNRNVGKHAGGVVISPTKITDFCPLYCDENGNNPVTQFDKNDIEYVGLLKFDFLGLRTLTTISCTVDMINSKLLLNKKEININSISLDDQKCFDLLKACKTTAIFQLESHGMKDLIKRLKPDCFEDIIALLALFRPGPLQSGMVDNFINRKHGYEKIAYPDHKWQHILLKPVLESTYGIILYQEQVMKIAQILAGYTLGKADILRRAMSSKNLKDMAKQRKVFLEGSQKNGINMKLAIKIFDLLEKFAGYGFNKSHSVAYALVSYQTLWLKTYYPAEFIASTMNSDIDNIEKIIVLVHETFNMKLKIISPNINLSKYEFYVDNFNNIIYGLGAIKGIGENSIKSIIEERDKNGYFYDLFDFCTRCDPNKINRRILEKLIMSGSFDSINEDRNYLLNLIENAIKISKEHMRIKNNRQASLFGSFKDELNIIKKNHLFESSYCKQDQLQNEYQVLGFYLTGHPISQYKKELKYYINNLKNSELKLINKEKITLGVVVSIKVKTTKNNNKIAILILDNYTRRSEIVIFKKVFNLFEHLIQLNEILIVKGIIESNKNSKIIACDIMNLTLAREKYVKKLIIIFTKNKDKFFLEKLYQLLEKQDKGNILIDFDTIKCSFIGSDNVKLKFC</sequence>
<dbReference type="Gene3D" id="1.10.10.1600">
    <property type="entry name" value="Bacterial DNA polymerase III alpha subunit, thumb domain"/>
    <property type="match status" value="1"/>
</dbReference>
<dbReference type="Gene3D" id="1.10.150.870">
    <property type="match status" value="1"/>
</dbReference>
<evidence type="ECO:0000256" key="5">
    <source>
        <dbReference type="ARBA" id="ARBA00022932"/>
    </source>
</evidence>
<dbReference type="Proteomes" id="UP000478052">
    <property type="component" value="Unassembled WGS sequence"/>
</dbReference>
<dbReference type="OrthoDB" id="10057707at2759"/>
<feature type="domain" description="DNA polymerase III alpha subunit finger" evidence="9">
    <location>
        <begin position="98"/>
        <end position="271"/>
    </location>
</feature>
<keyword evidence="3" id="KW-0548">Nucleotidyltransferase</keyword>
<dbReference type="GO" id="GO:0003887">
    <property type="term" value="F:DNA-directed DNA polymerase activity"/>
    <property type="evidence" value="ECO:0007669"/>
    <property type="project" value="UniProtKB-KW"/>
</dbReference>
<dbReference type="GO" id="GO:0006260">
    <property type="term" value="P:DNA replication"/>
    <property type="evidence" value="ECO:0007669"/>
    <property type="project" value="UniProtKB-KW"/>
</dbReference>
<evidence type="ECO:0000256" key="6">
    <source>
        <dbReference type="ARBA" id="ARBA00049244"/>
    </source>
</evidence>
<feature type="non-terminal residue" evidence="10">
    <location>
        <position position="1"/>
    </location>
</feature>